<evidence type="ECO:0000256" key="5">
    <source>
        <dbReference type="ARBA" id="ARBA00023004"/>
    </source>
</evidence>
<dbReference type="PANTHER" id="PTHR37823:SF1">
    <property type="entry name" value="CYTOCHROME C-553-LIKE"/>
    <property type="match status" value="1"/>
</dbReference>
<dbReference type="Proteomes" id="UP000002696">
    <property type="component" value="Chromosome"/>
</dbReference>
<gene>
    <name evidence="8" type="ordered locus">Bresu_0741</name>
</gene>
<proteinExistence type="predicted"/>
<feature type="domain" description="Cytochrome c" evidence="7">
    <location>
        <begin position="38"/>
        <end position="119"/>
    </location>
</feature>
<evidence type="ECO:0000256" key="1">
    <source>
        <dbReference type="ARBA" id="ARBA00022448"/>
    </source>
</evidence>
<keyword evidence="5 6" id="KW-0408">Iron</keyword>
<dbReference type="SUPFAM" id="SSF46626">
    <property type="entry name" value="Cytochrome c"/>
    <property type="match status" value="1"/>
</dbReference>
<dbReference type="AlphaFoldDB" id="D9QLX2"/>
<dbReference type="HOGENOM" id="CLU_133116_0_1_5"/>
<dbReference type="PANTHER" id="PTHR37823">
    <property type="entry name" value="CYTOCHROME C-553-LIKE"/>
    <property type="match status" value="1"/>
</dbReference>
<reference evidence="9" key="1">
    <citation type="journal article" date="2011" name="J. Bacteriol.">
        <title>Genome sequences of eight morphologically diverse alphaproteobacteria.</title>
        <authorList>
            <consortium name="US DOE Joint Genome Institute"/>
            <person name="Brown P.J."/>
            <person name="Kysela D.T."/>
            <person name="Buechlein A."/>
            <person name="Hemmerich C."/>
            <person name="Brun Y.V."/>
        </authorList>
    </citation>
    <scope>NUCLEOTIDE SEQUENCE [LARGE SCALE GENOMIC DNA]</scope>
    <source>
        <strain evidence="9">ATCC 15264 / DSM 4735 / LMG 14903 / NBRC 16000 / CB 81</strain>
    </source>
</reference>
<dbReference type="eggNOG" id="COG2010">
    <property type="taxonomic scope" value="Bacteria"/>
</dbReference>
<keyword evidence="2 6" id="KW-0349">Heme</keyword>
<dbReference type="RefSeq" id="WP_013268159.1">
    <property type="nucleotide sequence ID" value="NC_014375.1"/>
</dbReference>
<organism evidence="8 9">
    <name type="scientific">Brevundimonas subvibrioides (strain ATCC 15264 / DSM 4735 / LMG 14903 / NBRC 16000 / CB 81)</name>
    <name type="common">Caulobacter subvibrioides</name>
    <dbReference type="NCBI Taxonomy" id="633149"/>
    <lineage>
        <taxon>Bacteria</taxon>
        <taxon>Pseudomonadati</taxon>
        <taxon>Pseudomonadota</taxon>
        <taxon>Alphaproteobacteria</taxon>
        <taxon>Caulobacterales</taxon>
        <taxon>Caulobacteraceae</taxon>
        <taxon>Brevundimonas</taxon>
    </lineage>
</organism>
<dbReference type="GO" id="GO:0046872">
    <property type="term" value="F:metal ion binding"/>
    <property type="evidence" value="ECO:0007669"/>
    <property type="project" value="UniProtKB-KW"/>
</dbReference>
<dbReference type="InterPro" id="IPR051811">
    <property type="entry name" value="Cytochrome_c550/c551-like"/>
</dbReference>
<sequence>MRHPAAIVLLLVLTGCAVRPVDPLTGAMSGESGGSTLAAEDRGAAYAQANCAGCHAVGLSGESPLPAAPHFRDLGQRYRVDDLAEAFAEGINTGHAAMPEFVMSTEENSDLIAYLKSIQTPSGN</sequence>
<dbReference type="GO" id="GO:0009055">
    <property type="term" value="F:electron transfer activity"/>
    <property type="evidence" value="ECO:0007669"/>
    <property type="project" value="InterPro"/>
</dbReference>
<dbReference type="KEGG" id="bsb:Bresu_0741"/>
<accession>D9QLX2</accession>
<dbReference type="GO" id="GO:0020037">
    <property type="term" value="F:heme binding"/>
    <property type="evidence" value="ECO:0007669"/>
    <property type="project" value="InterPro"/>
</dbReference>
<keyword evidence="9" id="KW-1185">Reference proteome</keyword>
<dbReference type="BioCyc" id="BSUB633149:G1GM8-741-MONOMER"/>
<dbReference type="PROSITE" id="PS51007">
    <property type="entry name" value="CYTC"/>
    <property type="match status" value="1"/>
</dbReference>
<dbReference type="STRING" id="633149.Bresu_0741"/>
<keyword evidence="1" id="KW-0813">Transport</keyword>
<dbReference type="Pfam" id="PF13442">
    <property type="entry name" value="Cytochrome_CBB3"/>
    <property type="match status" value="1"/>
</dbReference>
<keyword evidence="3 6" id="KW-0479">Metal-binding</keyword>
<evidence type="ECO:0000256" key="4">
    <source>
        <dbReference type="ARBA" id="ARBA00022982"/>
    </source>
</evidence>
<dbReference type="EMBL" id="CP002102">
    <property type="protein sequence ID" value="ADL00056.1"/>
    <property type="molecule type" value="Genomic_DNA"/>
</dbReference>
<evidence type="ECO:0000313" key="9">
    <source>
        <dbReference type="Proteomes" id="UP000002696"/>
    </source>
</evidence>
<evidence type="ECO:0000256" key="2">
    <source>
        <dbReference type="ARBA" id="ARBA00022617"/>
    </source>
</evidence>
<dbReference type="InParanoid" id="D9QLX2"/>
<evidence type="ECO:0000313" key="8">
    <source>
        <dbReference type="EMBL" id="ADL00056.1"/>
    </source>
</evidence>
<keyword evidence="4" id="KW-0249">Electron transport</keyword>
<dbReference type="InterPro" id="IPR009056">
    <property type="entry name" value="Cyt_c-like_dom"/>
</dbReference>
<dbReference type="Gene3D" id="1.10.760.10">
    <property type="entry name" value="Cytochrome c-like domain"/>
    <property type="match status" value="1"/>
</dbReference>
<evidence type="ECO:0000259" key="7">
    <source>
        <dbReference type="PROSITE" id="PS51007"/>
    </source>
</evidence>
<name>D9QLX2_BRESC</name>
<dbReference type="PROSITE" id="PS51257">
    <property type="entry name" value="PROKAR_LIPOPROTEIN"/>
    <property type="match status" value="1"/>
</dbReference>
<dbReference type="InterPro" id="IPR036909">
    <property type="entry name" value="Cyt_c-like_dom_sf"/>
</dbReference>
<evidence type="ECO:0000256" key="6">
    <source>
        <dbReference type="PROSITE-ProRule" id="PRU00433"/>
    </source>
</evidence>
<evidence type="ECO:0000256" key="3">
    <source>
        <dbReference type="ARBA" id="ARBA00022723"/>
    </source>
</evidence>
<protein>
    <submittedName>
        <fullName evidence="8">Cytochrome c class I</fullName>
    </submittedName>
</protein>